<sequence>MDSTTSLMRFSPRSKPSPWKIVCRCASKIAPARSFSMSMLPPRIRWNDDKQPHGPQLGRVIRSTGQKDSASQLFPCMAGWEVWEQGFFFNSVSNIGVILLSEGLQPRVSSNNSGDDESDALDLQGIFSHSLFLW</sequence>
<accession>A0AA38GV47</accession>
<organism evidence="1 2">
    <name type="scientific">Taxus chinensis</name>
    <name type="common">Chinese yew</name>
    <name type="synonym">Taxus wallichiana var. chinensis</name>
    <dbReference type="NCBI Taxonomy" id="29808"/>
    <lineage>
        <taxon>Eukaryota</taxon>
        <taxon>Viridiplantae</taxon>
        <taxon>Streptophyta</taxon>
        <taxon>Embryophyta</taxon>
        <taxon>Tracheophyta</taxon>
        <taxon>Spermatophyta</taxon>
        <taxon>Pinopsida</taxon>
        <taxon>Pinidae</taxon>
        <taxon>Conifers II</taxon>
        <taxon>Cupressales</taxon>
        <taxon>Taxaceae</taxon>
        <taxon>Taxus</taxon>
    </lineage>
</organism>
<evidence type="ECO:0000313" key="1">
    <source>
        <dbReference type="EMBL" id="KAH9329382.1"/>
    </source>
</evidence>
<keyword evidence="2" id="KW-1185">Reference proteome</keyword>
<proteinExistence type="predicted"/>
<gene>
    <name evidence="1" type="ORF">KI387_001490</name>
</gene>
<name>A0AA38GV47_TAXCH</name>
<feature type="non-terminal residue" evidence="1">
    <location>
        <position position="134"/>
    </location>
</feature>
<comment type="caution">
    <text evidence="1">The sequence shown here is derived from an EMBL/GenBank/DDBJ whole genome shotgun (WGS) entry which is preliminary data.</text>
</comment>
<dbReference type="Proteomes" id="UP000824469">
    <property type="component" value="Unassembled WGS sequence"/>
</dbReference>
<protein>
    <submittedName>
        <fullName evidence="1">Uncharacterized protein</fullName>
    </submittedName>
</protein>
<dbReference type="AlphaFoldDB" id="A0AA38GV47"/>
<dbReference type="EMBL" id="JAHRHJ020000001">
    <property type="protein sequence ID" value="KAH9329382.1"/>
    <property type="molecule type" value="Genomic_DNA"/>
</dbReference>
<reference evidence="1 2" key="1">
    <citation type="journal article" date="2021" name="Nat. Plants">
        <title>The Taxus genome provides insights into paclitaxel biosynthesis.</title>
        <authorList>
            <person name="Xiong X."/>
            <person name="Gou J."/>
            <person name="Liao Q."/>
            <person name="Li Y."/>
            <person name="Zhou Q."/>
            <person name="Bi G."/>
            <person name="Li C."/>
            <person name="Du R."/>
            <person name="Wang X."/>
            <person name="Sun T."/>
            <person name="Guo L."/>
            <person name="Liang H."/>
            <person name="Lu P."/>
            <person name="Wu Y."/>
            <person name="Zhang Z."/>
            <person name="Ro D.K."/>
            <person name="Shang Y."/>
            <person name="Huang S."/>
            <person name="Yan J."/>
        </authorList>
    </citation>
    <scope>NUCLEOTIDE SEQUENCE [LARGE SCALE GENOMIC DNA]</scope>
    <source>
        <strain evidence="1">Ta-2019</strain>
    </source>
</reference>
<evidence type="ECO:0000313" key="2">
    <source>
        <dbReference type="Proteomes" id="UP000824469"/>
    </source>
</evidence>